<dbReference type="AlphaFoldDB" id="A0A2C9ZTS2"/>
<keyword evidence="1" id="KW-0472">Membrane</keyword>
<comment type="caution">
    <text evidence="2">The sequence shown here is derived from an EMBL/GenBank/DDBJ whole genome shotgun (WGS) entry which is preliminary data.</text>
</comment>
<keyword evidence="1" id="KW-1133">Transmembrane helix</keyword>
<name>A0A2C9ZTS2_9BACT</name>
<reference evidence="2 3" key="1">
    <citation type="submission" date="2017-01" db="EMBL/GenBank/DDBJ databases">
        <title>A new Hymenobacter.</title>
        <authorList>
            <person name="Liang Y."/>
            <person name="Feng F."/>
        </authorList>
    </citation>
    <scope>NUCLEOTIDE SEQUENCE [LARGE SCALE GENOMIC DNA]</scope>
    <source>
        <strain evidence="2">MIMBbqt21</strain>
    </source>
</reference>
<sequence>MRTLLIKILYNVYGIIFQVSKHNTLAIDPYLLMTFRYSSLFTFYQRCLLLWQICLLYIVFLSIIPLKAVQAQTWRQALNGNSYQPPNDRSRYDSQNPGTSLAYKTAIDVQGNVFVTGTFTGIITFGTTRLTSVNPMSRYGNDVFVAKWDVAAQDWAWAVSGGGDDDDIVNGIAVSGNNVYVTGSFLTGSNTRYAGTTLVGTGDRDIFLAKYIDNGTSVSNGWAIREGGVLNDEGTGVAVNGSTVYVTGFFVTDPFSLPDVTIAGTVLTNVGIGSTADLFVAKYTDTGRSVRGAGAASGGSVTSSVFSTAIAVSGNRIYVTGWFTNQCTVAGTRLTATGNSFDVFIAKYTDTGSGFNNGWAISEGGPDTDRSTDIAVSGNNVYVTGQFEDQASFAGTWLDSEGFQDMFVAKYVDEGTSVSKGWATSGGGYQSDIGSGITVSGEQVYVTGTFAGASFYKARFAGTTLVGHDDNDLFVVQYIDKGMSFRNGWVTSGGSAPISGGYESDAGYAIAVSAGKVYVAGQTGSDVARFGTVPELLAPRKSAILGRLEAGTGTWQQVEGPLQGGISSCTSTAADASGNVFVTGSFTGTVGFGTFRLTSVGGSDMFLAKWNAPTATWVWASRAGGSTNDIGYKVVLEGNNVYVTGSFTNRANFAGTWVQAVDSSDVFVVKYIDNGTTIGNGWAISAGGSGNDAGQGLAVNASNVYVTGHFASGHNAYIAGQALSGAGNQDVFVAKYTDTGLSVQNGWAISGGGTRKDDSHAVTVSGTNVYITGEFTSNTSAVLSGTELVGAGYTDLFVAKYVDEGSSVRNGWAVSGGGSRNDYSYDVSANGRNVYVTGEITNTYDVRVAGTLLTAPVAAGSWLYPDPNLFVAKYIDEGSMVRDGWATSGRCSHSDGGRSVVVSGSNVYVTGYLTDGTFNSSYPVIAGTTLIQKNGLFVAKYVDGGTSFRNGWAAIGGDADAVGYGLAVQENSVYVAGGVTDEARYGPFELNTISGHLNFLGQLTDDVVLATRQAIPSSKPTGLQVFPNPTRSSATLHGATPGAAVQVLDALGRIVVLTMADSLGAAHLPTGLPAGVYTVRAADRATRLVIE</sequence>
<dbReference type="Proteomes" id="UP000194873">
    <property type="component" value="Unassembled WGS sequence"/>
</dbReference>
<dbReference type="OrthoDB" id="863625at2"/>
<dbReference type="NCBIfam" id="TIGR04183">
    <property type="entry name" value="Por_Secre_tail"/>
    <property type="match status" value="1"/>
</dbReference>
<dbReference type="InterPro" id="IPR026444">
    <property type="entry name" value="Secre_tail"/>
</dbReference>
<accession>A0A2C9ZTS2</accession>
<organism evidence="2 3">
    <name type="scientific">Hymenobacter crusticola</name>
    <dbReference type="NCBI Taxonomy" id="1770526"/>
    <lineage>
        <taxon>Bacteria</taxon>
        <taxon>Pseudomonadati</taxon>
        <taxon>Bacteroidota</taxon>
        <taxon>Cytophagia</taxon>
        <taxon>Cytophagales</taxon>
        <taxon>Hymenobacteraceae</taxon>
        <taxon>Hymenobacter</taxon>
    </lineage>
</organism>
<evidence type="ECO:0000313" key="3">
    <source>
        <dbReference type="Proteomes" id="UP000194873"/>
    </source>
</evidence>
<evidence type="ECO:0008006" key="4">
    <source>
        <dbReference type="Google" id="ProtNLM"/>
    </source>
</evidence>
<gene>
    <name evidence="2" type="ORF">BXP70_28080</name>
</gene>
<dbReference type="EMBL" id="MTSE01000053">
    <property type="protein sequence ID" value="OUJ68306.1"/>
    <property type="molecule type" value="Genomic_DNA"/>
</dbReference>
<evidence type="ECO:0000313" key="2">
    <source>
        <dbReference type="EMBL" id="OUJ68306.1"/>
    </source>
</evidence>
<proteinExistence type="predicted"/>
<protein>
    <recommendedName>
        <fullName evidence="4">Secretion system C-terminal sorting domain-containing protein</fullName>
    </recommendedName>
</protein>
<feature type="transmembrane region" description="Helical" evidence="1">
    <location>
        <begin position="48"/>
        <end position="66"/>
    </location>
</feature>
<evidence type="ECO:0000256" key="1">
    <source>
        <dbReference type="SAM" id="Phobius"/>
    </source>
</evidence>
<keyword evidence="3" id="KW-1185">Reference proteome</keyword>
<keyword evidence="1" id="KW-0812">Transmembrane</keyword>